<protein>
    <submittedName>
        <fullName evidence="2">Uncharacterized protein</fullName>
    </submittedName>
</protein>
<dbReference type="EMBL" id="SRHE01000020">
    <property type="protein sequence ID" value="TWW12306.1"/>
    <property type="molecule type" value="Genomic_DNA"/>
</dbReference>
<reference evidence="2 3" key="2">
    <citation type="submission" date="2019-08" db="EMBL/GenBank/DDBJ databases">
        <authorList>
            <person name="Henke P."/>
        </authorList>
    </citation>
    <scope>NUCLEOTIDE SEQUENCE [LARGE SCALE GENOMIC DNA]</scope>
    <source>
        <strain evidence="2">Phe10_nw2017</strain>
    </source>
</reference>
<evidence type="ECO:0000313" key="3">
    <source>
        <dbReference type="Proteomes" id="UP000321083"/>
    </source>
</evidence>
<gene>
    <name evidence="2" type="ORF">E3A20_02130</name>
</gene>
<keyword evidence="3" id="KW-1185">Reference proteome</keyword>
<evidence type="ECO:0000256" key="1">
    <source>
        <dbReference type="SAM" id="MobiDB-lite"/>
    </source>
</evidence>
<evidence type="ECO:0000313" key="2">
    <source>
        <dbReference type="EMBL" id="TWW12306.1"/>
    </source>
</evidence>
<proteinExistence type="predicted"/>
<feature type="region of interest" description="Disordered" evidence="1">
    <location>
        <begin position="161"/>
        <end position="202"/>
    </location>
</feature>
<dbReference type="Proteomes" id="UP000321083">
    <property type="component" value="Unassembled WGS sequence"/>
</dbReference>
<accession>A0A5C6MHE6</accession>
<name>A0A5C6MHE6_9PLAN</name>
<dbReference type="AlphaFoldDB" id="A0A5C6MHE6"/>
<organism evidence="2 3">
    <name type="scientific">Planctomyces bekefii</name>
    <dbReference type="NCBI Taxonomy" id="1653850"/>
    <lineage>
        <taxon>Bacteria</taxon>
        <taxon>Pseudomonadati</taxon>
        <taxon>Planctomycetota</taxon>
        <taxon>Planctomycetia</taxon>
        <taxon>Planctomycetales</taxon>
        <taxon>Planctomycetaceae</taxon>
        <taxon>Planctomyces</taxon>
    </lineage>
</organism>
<sequence>MNNAANVTSTDSIRKFAAAVISFQEEARTCLAVLDSQLRQILMWLEQDRPGFWKREVERCLQEMNSARVRLHQCKMRRFGDFRPSCIEEQKDFEQATRNLELAQRQVPNVRRWSIEAGQEANEFRSRTGQLAQLVERDVPQLLALLAFAVDRIEAYAAIAPPGSTGPLSPPAAAEHQPASEPDQISAIAPPNGDATTPPLTE</sequence>
<reference evidence="2 3" key="1">
    <citation type="submission" date="2019-08" db="EMBL/GenBank/DDBJ databases">
        <title>100 year-old enigma solved: identification of Planctomyces bekefii, the type genus and species of the phylum Planctomycetes.</title>
        <authorList>
            <person name="Svetlana D.N."/>
            <person name="Overmann J."/>
        </authorList>
    </citation>
    <scope>NUCLEOTIDE SEQUENCE [LARGE SCALE GENOMIC DNA]</scope>
    <source>
        <strain evidence="2">Phe10_nw2017</strain>
    </source>
</reference>
<comment type="caution">
    <text evidence="2">The sequence shown here is derived from an EMBL/GenBank/DDBJ whole genome shotgun (WGS) entry which is preliminary data.</text>
</comment>